<evidence type="ECO:0000313" key="5">
    <source>
        <dbReference type="EMBL" id="SHJ90739.1"/>
    </source>
</evidence>
<organism evidence="5 6">
    <name type="scientific">Paramaledivibacter caminithermalis (strain DSM 15212 / CIP 107654 / DViRD3)</name>
    <name type="common">Clostridium caminithermale</name>
    <dbReference type="NCBI Taxonomy" id="1121301"/>
    <lineage>
        <taxon>Bacteria</taxon>
        <taxon>Bacillati</taxon>
        <taxon>Bacillota</taxon>
        <taxon>Clostridia</taxon>
        <taxon>Peptostreptococcales</taxon>
        <taxon>Caminicellaceae</taxon>
        <taxon>Paramaledivibacter</taxon>
    </lineage>
</organism>
<dbReference type="AlphaFoldDB" id="A0A1M6N4T3"/>
<feature type="domain" description="Peptidase M16 C-terminal" evidence="4">
    <location>
        <begin position="193"/>
        <end position="368"/>
    </location>
</feature>
<evidence type="ECO:0000259" key="4">
    <source>
        <dbReference type="Pfam" id="PF05193"/>
    </source>
</evidence>
<evidence type="ECO:0000259" key="3">
    <source>
        <dbReference type="Pfam" id="PF00675"/>
    </source>
</evidence>
<dbReference type="EMBL" id="FRAG01000015">
    <property type="protein sequence ID" value="SHJ90739.1"/>
    <property type="molecule type" value="Genomic_DNA"/>
</dbReference>
<dbReference type="InterPro" id="IPR011765">
    <property type="entry name" value="Pept_M16_N"/>
</dbReference>
<proteinExistence type="inferred from homology"/>
<dbReference type="FunFam" id="3.30.830.10:FF:000008">
    <property type="entry name" value="Mitochondrial-processing peptidase subunit beta"/>
    <property type="match status" value="1"/>
</dbReference>
<dbReference type="InterPro" id="IPR011249">
    <property type="entry name" value="Metalloenz_LuxS/M16"/>
</dbReference>
<dbReference type="PANTHER" id="PTHR11851">
    <property type="entry name" value="METALLOPROTEASE"/>
    <property type="match status" value="1"/>
</dbReference>
<feature type="domain" description="Peptidase M16 N-terminal" evidence="3">
    <location>
        <begin position="41"/>
        <end position="187"/>
    </location>
</feature>
<protein>
    <submittedName>
        <fullName evidence="5">Predicted Zn-dependent peptidase</fullName>
    </submittedName>
</protein>
<dbReference type="PROSITE" id="PS00143">
    <property type="entry name" value="INSULINASE"/>
    <property type="match status" value="1"/>
</dbReference>
<dbReference type="GO" id="GO:0004222">
    <property type="term" value="F:metalloendopeptidase activity"/>
    <property type="evidence" value="ECO:0007669"/>
    <property type="project" value="InterPro"/>
</dbReference>
<dbReference type="GO" id="GO:0006508">
    <property type="term" value="P:proteolysis"/>
    <property type="evidence" value="ECO:0007669"/>
    <property type="project" value="InterPro"/>
</dbReference>
<dbReference type="Pfam" id="PF00675">
    <property type="entry name" value="Peptidase_M16"/>
    <property type="match status" value="1"/>
</dbReference>
<evidence type="ECO:0000256" key="1">
    <source>
        <dbReference type="ARBA" id="ARBA00007261"/>
    </source>
</evidence>
<name>A0A1M6N4T3_PARC5</name>
<evidence type="ECO:0000313" key="6">
    <source>
        <dbReference type="Proteomes" id="UP000184465"/>
    </source>
</evidence>
<dbReference type="InterPro" id="IPR001431">
    <property type="entry name" value="Pept_M16_Zn_BS"/>
</dbReference>
<dbReference type="GO" id="GO:0046872">
    <property type="term" value="F:metal ion binding"/>
    <property type="evidence" value="ECO:0007669"/>
    <property type="project" value="InterPro"/>
</dbReference>
<dbReference type="InterPro" id="IPR007863">
    <property type="entry name" value="Peptidase_M16_C"/>
</dbReference>
<keyword evidence="6" id="KW-1185">Reference proteome</keyword>
<dbReference type="SUPFAM" id="SSF63411">
    <property type="entry name" value="LuxS/MPP-like metallohydrolase"/>
    <property type="match status" value="2"/>
</dbReference>
<dbReference type="PANTHER" id="PTHR11851:SF49">
    <property type="entry name" value="MITOCHONDRIAL-PROCESSING PEPTIDASE SUBUNIT ALPHA"/>
    <property type="match status" value="1"/>
</dbReference>
<evidence type="ECO:0000256" key="2">
    <source>
        <dbReference type="RuleBase" id="RU004447"/>
    </source>
</evidence>
<comment type="similarity">
    <text evidence="1 2">Belongs to the peptidase M16 family.</text>
</comment>
<accession>A0A1M6N4T3</accession>
<dbReference type="Pfam" id="PF05193">
    <property type="entry name" value="Peptidase_M16_C"/>
    <property type="match status" value="1"/>
</dbReference>
<dbReference type="Gene3D" id="3.30.830.10">
    <property type="entry name" value="Metalloenzyme, LuxS/M16 peptidase-like"/>
    <property type="match status" value="2"/>
</dbReference>
<gene>
    <name evidence="5" type="ORF">SAMN02745912_01565</name>
</gene>
<dbReference type="Proteomes" id="UP000184465">
    <property type="component" value="Unassembled WGS sequence"/>
</dbReference>
<dbReference type="InterPro" id="IPR050361">
    <property type="entry name" value="MPP/UQCRC_Complex"/>
</dbReference>
<reference evidence="6" key="1">
    <citation type="submission" date="2016-11" db="EMBL/GenBank/DDBJ databases">
        <authorList>
            <person name="Varghese N."/>
            <person name="Submissions S."/>
        </authorList>
    </citation>
    <scope>NUCLEOTIDE SEQUENCE [LARGE SCALE GENOMIC DNA]</scope>
    <source>
        <strain evidence="6">DSM 15212 / CIP 107654 / DViRD3</strain>
    </source>
</reference>
<dbReference type="STRING" id="1121301.SAMN02745912_01565"/>
<sequence>MSKEIISAKRKDIFVIKKSTSNLAREIIMHKKFILNNGIKVITRKLSHVRSVSIGIWVRTGSVSENIYNNGISHFIEHMLFKGTFDRTAKEIASDMDSIGGQINAFTSKEYTCYYSKVLDSHMDIAIDILSDMILNSKFDENDIIKEKSVIYEEISMYEDSPEDLVYDSLSKVIFNGHSLGLPILGTQDSIESLSKQDLVNYMKTNYNRDSIAIAVAGSFDESNLIKELNRKFGWYAFESSDERNIEKPIFHSNYIYRSKDIEQIHLCIGFNGVANDGDIIYPLYILNNIFGGSMSSRLFQIIREEHGLAYSIYSHPSFYKNFGLFTIYVSLNPSQLKKVTELITIEINKLVNNYITKEELNRAKEQLKGNYILGLESTSSIMTMLGKYEIFGKKIKSIGEVLKSIDSVNMSDMENIINKIFKGDKFSLSIVGKLDENTTKESFEYIKDNLL</sequence>